<dbReference type="Proteomes" id="UP000078240">
    <property type="component" value="Unassembled WGS sequence"/>
</dbReference>
<proteinExistence type="predicted"/>
<keyword evidence="6" id="KW-1185">Reference proteome</keyword>
<protein>
    <submittedName>
        <fullName evidence="4">Diacylglycerol kinase catalytic domain-containing protein</fullName>
    </submittedName>
</protein>
<feature type="domain" description="DAGKc" evidence="2">
    <location>
        <begin position="112"/>
        <end position="292"/>
    </location>
</feature>
<dbReference type="PANTHER" id="PTHR12358">
    <property type="entry name" value="SPHINGOSINE KINASE"/>
    <property type="match status" value="1"/>
</dbReference>
<dbReference type="GO" id="GO:0005737">
    <property type="term" value="C:cytoplasm"/>
    <property type="evidence" value="ECO:0007669"/>
    <property type="project" value="TreeGrafter"/>
</dbReference>
<sequence length="538" mass="57254">MSSQLDHGPRPTTAQDVRVQDGNLVWTSPANRGDGAQRQVRLDEVLFTLPAADAHAGSIIVCLKEHDGAEKQTPPQPPFQLVALRTDEALPDQLLGDGRGRIDRLPDYLRSSDANEVHVVVSTGSGLGLAAAFWEEVLRLVFALVGEALGEEDKEAARPSDVVVTEDAHSVRRFARALGERRRGGDGSAKSATVILLSGDGGVVDMLNGGSSRDGSSNDSSSNDSSSPAAPIVALLPLGTGNALFHSLHKPVASSSSSPSAGSGPSPLVLALRTLFLGAPASLPAFRASFSPGAHVVSYVPTKADGKGGSMLTAGGDDADLARKDAAVESLYGAIVASYGFHASIVHESDTPEYRVHGSKRFGMVAQDLLRESHPYRARLSVRRPKPLSASDAPPPQQQQQPLEDFSSATHAYILATLVSNLERTFTISPASAPLDNRLRLVHFGAVGGQRTMEVMMKAYDGGAHVGMAWEDGDGPQRVAYEEVDELRVEVHEDDARWRKFCVDGTIVEVPRGGHMVVEKARAGLLRVLVDPRVLPRR</sequence>
<dbReference type="InterPro" id="IPR016064">
    <property type="entry name" value="NAD/diacylglycerol_kinase_sf"/>
</dbReference>
<keyword evidence="4" id="KW-0808">Transferase</keyword>
<dbReference type="InterPro" id="IPR001206">
    <property type="entry name" value="Diacylglycerol_kinase_cat_dom"/>
</dbReference>
<feature type="region of interest" description="Disordered" evidence="1">
    <location>
        <begin position="207"/>
        <end position="229"/>
    </location>
</feature>
<reference evidence="4 5" key="1">
    <citation type="submission" date="2016-01" db="EMBL/GenBank/DDBJ databases">
        <title>Biosynthesis of antibiotic leucinostatins and their inhibition on Phytophthora in bio-control Purpureocillium lilacinum.</title>
        <authorList>
            <person name="Wang G."/>
            <person name="Liu Z."/>
            <person name="Lin R."/>
            <person name="Li E."/>
            <person name="Mao Z."/>
            <person name="Ling J."/>
            <person name="Yin W."/>
            <person name="Xie B."/>
        </authorList>
    </citation>
    <scope>NUCLEOTIDE SEQUENCE [LARGE SCALE GENOMIC DNA]</scope>
    <source>
        <strain evidence="4">PLBJ-1</strain>
    </source>
</reference>
<feature type="compositionally biased region" description="Low complexity" evidence="1">
    <location>
        <begin position="208"/>
        <end position="227"/>
    </location>
</feature>
<dbReference type="EMBL" id="JAWRVI010000117">
    <property type="protein sequence ID" value="KAK4076519.1"/>
    <property type="molecule type" value="Genomic_DNA"/>
</dbReference>
<dbReference type="GO" id="GO:0016020">
    <property type="term" value="C:membrane"/>
    <property type="evidence" value="ECO:0007669"/>
    <property type="project" value="TreeGrafter"/>
</dbReference>
<name>A0A179HC07_PURLI</name>
<dbReference type="Gene3D" id="3.40.50.10330">
    <property type="entry name" value="Probable inorganic polyphosphate/atp-NAD kinase, domain 1"/>
    <property type="match status" value="1"/>
</dbReference>
<reference evidence="3 6" key="3">
    <citation type="journal article" date="2024" name="Microbiol. Resour. Announc.">
        <title>Genome annotations for the ascomycete fungi Trichoderma harzianum, Trichoderma aggressivum, and Purpureocillium lilacinum.</title>
        <authorList>
            <person name="Beijen E.P.W."/>
            <person name="Ohm R.A."/>
        </authorList>
    </citation>
    <scope>NUCLEOTIDE SEQUENCE [LARGE SCALE GENOMIC DNA]</scope>
    <source>
        <strain evidence="3 6">CBS 150709</strain>
    </source>
</reference>
<dbReference type="Gene3D" id="2.60.200.40">
    <property type="match status" value="1"/>
</dbReference>
<evidence type="ECO:0000313" key="5">
    <source>
        <dbReference type="Proteomes" id="UP000078240"/>
    </source>
</evidence>
<keyword evidence="4" id="KW-0418">Kinase</keyword>
<dbReference type="SUPFAM" id="SSF111331">
    <property type="entry name" value="NAD kinase/diacylglycerol kinase-like"/>
    <property type="match status" value="1"/>
</dbReference>
<dbReference type="EMBL" id="LSBH01000001">
    <property type="protein sequence ID" value="OAQ86999.1"/>
    <property type="molecule type" value="Genomic_DNA"/>
</dbReference>
<reference evidence="3" key="2">
    <citation type="submission" date="2023-11" db="EMBL/GenBank/DDBJ databases">
        <authorList>
            <person name="Beijen E."/>
            <person name="Ohm R.A."/>
        </authorList>
    </citation>
    <scope>NUCLEOTIDE SEQUENCE</scope>
    <source>
        <strain evidence="3">CBS 150709</strain>
    </source>
</reference>
<evidence type="ECO:0000313" key="6">
    <source>
        <dbReference type="Proteomes" id="UP001287286"/>
    </source>
</evidence>
<dbReference type="InterPro" id="IPR017438">
    <property type="entry name" value="ATP-NAD_kinase_N"/>
</dbReference>
<comment type="caution">
    <text evidence="4">The sequence shown here is derived from an EMBL/GenBank/DDBJ whole genome shotgun (WGS) entry which is preliminary data.</text>
</comment>
<evidence type="ECO:0000313" key="4">
    <source>
        <dbReference type="EMBL" id="OAQ86999.1"/>
    </source>
</evidence>
<evidence type="ECO:0000259" key="2">
    <source>
        <dbReference type="PROSITE" id="PS50146"/>
    </source>
</evidence>
<dbReference type="GO" id="GO:0001727">
    <property type="term" value="F:lipid kinase activity"/>
    <property type="evidence" value="ECO:0007669"/>
    <property type="project" value="TreeGrafter"/>
</dbReference>
<evidence type="ECO:0000313" key="3">
    <source>
        <dbReference type="EMBL" id="KAK4076519.1"/>
    </source>
</evidence>
<evidence type="ECO:0000256" key="1">
    <source>
        <dbReference type="SAM" id="MobiDB-lite"/>
    </source>
</evidence>
<gene>
    <name evidence="3" type="ORF">Purlil1_12632</name>
    <name evidence="4" type="ORF">VFPBJ_01039</name>
</gene>
<dbReference type="GO" id="GO:0046512">
    <property type="term" value="P:sphingosine biosynthetic process"/>
    <property type="evidence" value="ECO:0007669"/>
    <property type="project" value="TreeGrafter"/>
</dbReference>
<dbReference type="Proteomes" id="UP001287286">
    <property type="component" value="Unassembled WGS sequence"/>
</dbReference>
<dbReference type="PROSITE" id="PS50146">
    <property type="entry name" value="DAGK"/>
    <property type="match status" value="1"/>
</dbReference>
<organism evidence="4 5">
    <name type="scientific">Purpureocillium lilacinum</name>
    <name type="common">Paecilomyces lilacinus</name>
    <dbReference type="NCBI Taxonomy" id="33203"/>
    <lineage>
        <taxon>Eukaryota</taxon>
        <taxon>Fungi</taxon>
        <taxon>Dikarya</taxon>
        <taxon>Ascomycota</taxon>
        <taxon>Pezizomycotina</taxon>
        <taxon>Sordariomycetes</taxon>
        <taxon>Hypocreomycetidae</taxon>
        <taxon>Hypocreales</taxon>
        <taxon>Ophiocordycipitaceae</taxon>
        <taxon>Purpureocillium</taxon>
    </lineage>
</organism>
<dbReference type="InterPro" id="IPR050187">
    <property type="entry name" value="Lipid_Phosphate_FormReg"/>
</dbReference>
<feature type="region of interest" description="Disordered" evidence="1">
    <location>
        <begin position="383"/>
        <end position="404"/>
    </location>
</feature>
<dbReference type="AlphaFoldDB" id="A0A179HC07"/>
<dbReference type="Pfam" id="PF00781">
    <property type="entry name" value="DAGK_cat"/>
    <property type="match status" value="1"/>
</dbReference>
<dbReference type="PANTHER" id="PTHR12358:SF108">
    <property type="entry name" value="DAGKC DOMAIN-CONTAINING PROTEIN"/>
    <property type="match status" value="1"/>
</dbReference>
<accession>A0A179HC07</accession>